<dbReference type="Proteomes" id="UP000774617">
    <property type="component" value="Unassembled WGS sequence"/>
</dbReference>
<evidence type="ECO:0000256" key="1">
    <source>
        <dbReference type="SAM" id="MobiDB-lite"/>
    </source>
</evidence>
<name>A0ABQ8FS98_9PEZI</name>
<sequence>MNSQDPNTNEPGMAAQQRDGNATPPAGDHDSTNDTGIGPNKKVKIKDDKDDDSNMLDIPQVDSSSNLPEGAAASQEREQRRNDNPNPYNQNPGSMFSGFGRTGTNAGNVPSAGQGRQEARPGAGAVAPLSGNSTVVKYNPKDDPGYNRFGTPIDMSPPAKQQEKGEVLYWLTYRRDMYYVVKFGNSETPKYRIVHQADWRGKAPEIRPENNARHPSHRELARRDDYNRPVYTWRDIRKVRGIAWIDTKGEGLEGIDPRHKARCFWTVKPALNKAELQVHQSLRVRDKSEGRRAKPMNYTLILCEVEHKERDGETVVCVLDRDTYKALLRTGKKETDITIYLRAEFAEKRYNGEINPEVSFDEYFRECSASPSLWMQNRRDRHNKYGYGDDQTDEESDDSAESGSEYDSDSSLQSFISNNRRSRSSRSKSSRSKSSRSKSSRSRDSHSRSLRSKSVKSDRSRRGQDEDELGPILEKLDILTRQIRRLEVRSRTD</sequence>
<feature type="compositionally biased region" description="Basic and acidic residues" evidence="1">
    <location>
        <begin position="455"/>
        <end position="464"/>
    </location>
</feature>
<feature type="compositionally biased region" description="Polar residues" evidence="1">
    <location>
        <begin position="1"/>
        <end position="10"/>
    </location>
</feature>
<proteinExistence type="predicted"/>
<comment type="caution">
    <text evidence="2">The sequence shown here is derived from an EMBL/GenBank/DDBJ whole genome shotgun (WGS) entry which is preliminary data.</text>
</comment>
<reference evidence="2 3" key="1">
    <citation type="journal article" date="2021" name="Nat. Commun.">
        <title>Genetic determinants of endophytism in the Arabidopsis root mycobiome.</title>
        <authorList>
            <person name="Mesny F."/>
            <person name="Miyauchi S."/>
            <person name="Thiergart T."/>
            <person name="Pickel B."/>
            <person name="Atanasova L."/>
            <person name="Karlsson M."/>
            <person name="Huettel B."/>
            <person name="Barry K.W."/>
            <person name="Haridas S."/>
            <person name="Chen C."/>
            <person name="Bauer D."/>
            <person name="Andreopoulos W."/>
            <person name="Pangilinan J."/>
            <person name="LaButti K."/>
            <person name="Riley R."/>
            <person name="Lipzen A."/>
            <person name="Clum A."/>
            <person name="Drula E."/>
            <person name="Henrissat B."/>
            <person name="Kohler A."/>
            <person name="Grigoriev I.V."/>
            <person name="Martin F.M."/>
            <person name="Hacquard S."/>
        </authorList>
    </citation>
    <scope>NUCLEOTIDE SEQUENCE [LARGE SCALE GENOMIC DNA]</scope>
    <source>
        <strain evidence="2 3">MPI-SDFR-AT-0080</strain>
    </source>
</reference>
<gene>
    <name evidence="2" type="ORF">B0J12DRAFT_773835</name>
</gene>
<feature type="region of interest" description="Disordered" evidence="1">
    <location>
        <begin position="384"/>
        <end position="474"/>
    </location>
</feature>
<protein>
    <submittedName>
        <fullName evidence="2">Uncharacterized protein</fullName>
    </submittedName>
</protein>
<accession>A0ABQ8FS98</accession>
<feature type="compositionally biased region" description="Acidic residues" evidence="1">
    <location>
        <begin position="390"/>
        <end position="408"/>
    </location>
</feature>
<keyword evidence="3" id="KW-1185">Reference proteome</keyword>
<organism evidence="2 3">
    <name type="scientific">Macrophomina phaseolina</name>
    <dbReference type="NCBI Taxonomy" id="35725"/>
    <lineage>
        <taxon>Eukaryota</taxon>
        <taxon>Fungi</taxon>
        <taxon>Dikarya</taxon>
        <taxon>Ascomycota</taxon>
        <taxon>Pezizomycotina</taxon>
        <taxon>Dothideomycetes</taxon>
        <taxon>Dothideomycetes incertae sedis</taxon>
        <taxon>Botryosphaeriales</taxon>
        <taxon>Botryosphaeriaceae</taxon>
        <taxon>Macrophomina</taxon>
    </lineage>
</organism>
<feature type="region of interest" description="Disordered" evidence="1">
    <location>
        <begin position="1"/>
        <end position="135"/>
    </location>
</feature>
<evidence type="ECO:0000313" key="2">
    <source>
        <dbReference type="EMBL" id="KAH7021669.1"/>
    </source>
</evidence>
<feature type="compositionally biased region" description="Basic residues" evidence="1">
    <location>
        <begin position="420"/>
        <end position="440"/>
    </location>
</feature>
<evidence type="ECO:0000313" key="3">
    <source>
        <dbReference type="Proteomes" id="UP000774617"/>
    </source>
</evidence>
<dbReference type="EMBL" id="JAGTJR010000065">
    <property type="protein sequence ID" value="KAH7021669.1"/>
    <property type="molecule type" value="Genomic_DNA"/>
</dbReference>
<feature type="compositionally biased region" description="Polar residues" evidence="1">
    <location>
        <begin position="84"/>
        <end position="94"/>
    </location>
</feature>